<dbReference type="SUPFAM" id="SSF53681">
    <property type="entry name" value="Aspartate/glutamate racemase"/>
    <property type="match status" value="2"/>
</dbReference>
<evidence type="ECO:0000313" key="2">
    <source>
        <dbReference type="EMBL" id="MBT0724498.1"/>
    </source>
</evidence>
<dbReference type="InterPro" id="IPR015942">
    <property type="entry name" value="Asp/Glu/hydantoin_racemase"/>
</dbReference>
<dbReference type="PANTHER" id="PTHR21198">
    <property type="entry name" value="GLUTAMATE RACEMASE"/>
    <property type="match status" value="1"/>
</dbReference>
<dbReference type="RefSeq" id="WP_214237172.1">
    <property type="nucleotide sequence ID" value="NZ_JABBFR010000010.1"/>
</dbReference>
<dbReference type="PANTHER" id="PTHR21198:SF7">
    <property type="entry name" value="ASPARTATE-GLUTAMATE RACEMASE FAMILY"/>
    <property type="match status" value="1"/>
</dbReference>
<keyword evidence="1" id="KW-0413">Isomerase</keyword>
<dbReference type="Proteomes" id="UP000790096">
    <property type="component" value="Unassembled WGS sequence"/>
</dbReference>
<keyword evidence="3" id="KW-1185">Reference proteome</keyword>
<dbReference type="EMBL" id="JABBFR010000010">
    <property type="protein sequence ID" value="MBT0724498.1"/>
    <property type="molecule type" value="Genomic_DNA"/>
</dbReference>
<evidence type="ECO:0000313" key="3">
    <source>
        <dbReference type="Proteomes" id="UP000790096"/>
    </source>
</evidence>
<dbReference type="Gene3D" id="3.40.50.1860">
    <property type="match status" value="2"/>
</dbReference>
<sequence length="238" mass="26332">MKKSKIGILAGMGPRSTAPFLEKIIDECQRQYGATNDIDFPEIHIISLPTPFYPGRDIDSDEMIKALQKGITDLANVGVSIISIPCNLAHCYFDEMTDVSRNIPLLHIADSLLPLLPQQPSQVCLLATTPTIESGFYQQRLSTKGITVIDADVLREKTTALLPIIKSEGYQSLNAQGLWQEILFEISQLGIQDVIIACTDLSPLLKICDPHTIIFIDSMAALAAETVREYLHQVEDRP</sequence>
<evidence type="ECO:0000256" key="1">
    <source>
        <dbReference type="ARBA" id="ARBA00023235"/>
    </source>
</evidence>
<protein>
    <submittedName>
        <fullName evidence="2">Aspartate racemase</fullName>
    </submittedName>
</protein>
<proteinExistence type="predicted"/>
<gene>
    <name evidence="2" type="ORF">HH682_08605</name>
</gene>
<reference evidence="2 3" key="1">
    <citation type="submission" date="2020-04" db="EMBL/GenBank/DDBJ databases">
        <title>Genome sequencing of Rosenbergiella species.</title>
        <authorList>
            <person name="Alvarez-Perez S."/>
            <person name="Lievens B."/>
        </authorList>
    </citation>
    <scope>NUCLEOTIDE SEQUENCE [LARGE SCALE GENOMIC DNA]</scope>
    <source>
        <strain evidence="2 3">S61</strain>
    </source>
</reference>
<organism evidence="2 3">
    <name type="scientific">Rosenbergiella gaditana</name>
    <dbReference type="NCBI Taxonomy" id="2726987"/>
    <lineage>
        <taxon>Bacteria</taxon>
        <taxon>Pseudomonadati</taxon>
        <taxon>Pseudomonadota</taxon>
        <taxon>Gammaproteobacteria</taxon>
        <taxon>Enterobacterales</taxon>
        <taxon>Erwiniaceae</taxon>
        <taxon>Rosenbergiella</taxon>
    </lineage>
</organism>
<comment type="caution">
    <text evidence="2">The sequence shown here is derived from an EMBL/GenBank/DDBJ whole genome shotgun (WGS) entry which is preliminary data.</text>
</comment>
<dbReference type="InterPro" id="IPR001920">
    <property type="entry name" value="Asp/Glu_race"/>
</dbReference>
<accession>A0ABS5T0E9</accession>
<name>A0ABS5T0E9_9GAMM</name>
<dbReference type="Pfam" id="PF01177">
    <property type="entry name" value="Asp_Glu_race"/>
    <property type="match status" value="1"/>
</dbReference>